<reference evidence="2 3" key="1">
    <citation type="submission" date="2016-12" db="EMBL/GenBank/DDBJ databases">
        <title>The draft genome sequence of HSLHS2.</title>
        <authorList>
            <person name="Hu D."/>
            <person name="Wang L."/>
            <person name="Shao Z."/>
        </authorList>
    </citation>
    <scope>NUCLEOTIDE SEQUENCE [LARGE SCALE GENOMIC DNA]</scope>
    <source>
        <strain evidence="2">MCCC 1A06712</strain>
    </source>
</reference>
<feature type="chain" id="PRO_5012468173" description="Antifreeze glycopeptide" evidence="1">
    <location>
        <begin position="20"/>
        <end position="514"/>
    </location>
</feature>
<keyword evidence="3" id="KW-1185">Reference proteome</keyword>
<evidence type="ECO:0000313" key="3">
    <source>
        <dbReference type="Proteomes" id="UP000194664"/>
    </source>
</evidence>
<dbReference type="RefSeq" id="WP_086452422.1">
    <property type="nucleotide sequence ID" value="NZ_MSPP01000007.1"/>
</dbReference>
<proteinExistence type="predicted"/>
<feature type="signal peptide" evidence="1">
    <location>
        <begin position="1"/>
        <end position="19"/>
    </location>
</feature>
<dbReference type="OrthoDB" id="7929427at2"/>
<dbReference type="EMBL" id="MSPP01000007">
    <property type="protein sequence ID" value="OUD08184.1"/>
    <property type="molecule type" value="Genomic_DNA"/>
</dbReference>
<sequence>MTPVRYAISFVLLAGQAAAQTNAPLSAIDWLSQSVNPIQVGIPLDNGVTDPNQPNGAAAAEVTVSPLDSASPDVVGLLPSSVTGLPQTLWSYSHESDLTTLMAGAPTESLPAVQELLIMLALAEAKPPLDAGNDGALFMARVDKLLDIGALEQAQALLEAADPVEPALFRRWFDISLLTGTEAPACKMLQEAPDLSATYAVRVFCIARGRDWDTAALILNTGMALGDLDADEVNLLLRFLDVDMDDSATALPIPDPVTPLKFRLFEAIGEPLTTAQLPRAFAHADLRDVASWRSQLEAAERLARYGAVDDNVLRSQYNARRPAASGGIWDRAEAFQRFDTAIRAKDPTSVAATLPAAWAAAQFARIEVPFARLFADDLMALPLTGEIGQTAFHIALLSSQYEQAAIDYIPTTTNDAFLIAVARGDVSDVLAETVRETVVYNAFAGNAAIPDKITNLLSDQKLGEALLNAIQLIDRGIDGDSSQITDALITLRAVGLEDTARRAAIQYILLERAL</sequence>
<keyword evidence="1" id="KW-0732">Signal</keyword>
<dbReference type="AlphaFoldDB" id="A0A251WVU6"/>
<gene>
    <name evidence="2" type="ORF">BVC71_14555</name>
</gene>
<protein>
    <recommendedName>
        <fullName evidence="4">Antifreeze glycopeptide</fullName>
    </recommendedName>
</protein>
<organism evidence="2 3">
    <name type="scientific">Marivivens niveibacter</name>
    <dbReference type="NCBI Taxonomy" id="1930667"/>
    <lineage>
        <taxon>Bacteria</taxon>
        <taxon>Pseudomonadati</taxon>
        <taxon>Pseudomonadota</taxon>
        <taxon>Alphaproteobacteria</taxon>
        <taxon>Rhodobacterales</taxon>
        <taxon>Paracoccaceae</taxon>
        <taxon>Marivivens group</taxon>
        <taxon>Marivivens</taxon>
    </lineage>
</organism>
<accession>A0A251WVU6</accession>
<evidence type="ECO:0000313" key="2">
    <source>
        <dbReference type="EMBL" id="OUD08184.1"/>
    </source>
</evidence>
<name>A0A251WVU6_9RHOB</name>
<dbReference type="Proteomes" id="UP000194664">
    <property type="component" value="Unassembled WGS sequence"/>
</dbReference>
<evidence type="ECO:0000256" key="1">
    <source>
        <dbReference type="SAM" id="SignalP"/>
    </source>
</evidence>
<comment type="caution">
    <text evidence="2">The sequence shown here is derived from an EMBL/GenBank/DDBJ whole genome shotgun (WGS) entry which is preliminary data.</text>
</comment>
<evidence type="ECO:0008006" key="4">
    <source>
        <dbReference type="Google" id="ProtNLM"/>
    </source>
</evidence>